<evidence type="ECO:0000313" key="3">
    <source>
        <dbReference type="Proteomes" id="UP000255505"/>
    </source>
</evidence>
<feature type="transmembrane region" description="Helical" evidence="1">
    <location>
        <begin position="143"/>
        <end position="162"/>
    </location>
</feature>
<evidence type="ECO:0000256" key="1">
    <source>
        <dbReference type="SAM" id="Phobius"/>
    </source>
</evidence>
<gene>
    <name evidence="2" type="ORF">CT19425_90173</name>
</gene>
<dbReference type="RefSeq" id="WP_147299640.1">
    <property type="nucleotide sequence ID" value="NZ_LT991976.1"/>
</dbReference>
<reference evidence="2 3" key="1">
    <citation type="submission" date="2018-01" db="EMBL/GenBank/DDBJ databases">
        <authorList>
            <person name="Gaut B.S."/>
            <person name="Morton B.R."/>
            <person name="Clegg M.T."/>
            <person name="Duvall M.R."/>
        </authorList>
    </citation>
    <scope>NUCLEOTIDE SEQUENCE [LARGE SCALE GENOMIC DNA]</scope>
    <source>
        <strain evidence="2">Cupriavidus taiwanensis LMG 19425</strain>
    </source>
</reference>
<protein>
    <submittedName>
        <fullName evidence="2">Uncharacterized protein</fullName>
    </submittedName>
</protein>
<proteinExistence type="predicted"/>
<keyword evidence="1" id="KW-1133">Transmembrane helix</keyword>
<organism evidence="2 3">
    <name type="scientific">Cupriavidus taiwanensis</name>
    <dbReference type="NCBI Taxonomy" id="164546"/>
    <lineage>
        <taxon>Bacteria</taxon>
        <taxon>Pseudomonadati</taxon>
        <taxon>Pseudomonadota</taxon>
        <taxon>Betaproteobacteria</taxon>
        <taxon>Burkholderiales</taxon>
        <taxon>Burkholderiaceae</taxon>
        <taxon>Cupriavidus</taxon>
    </lineage>
</organism>
<keyword evidence="1" id="KW-0472">Membrane</keyword>
<keyword evidence="1" id="KW-0812">Transmembrane</keyword>
<accession>A0A375IHP3</accession>
<evidence type="ECO:0000313" key="2">
    <source>
        <dbReference type="EMBL" id="SPK73069.1"/>
    </source>
</evidence>
<dbReference type="Proteomes" id="UP000255505">
    <property type="component" value="Chromosome I"/>
</dbReference>
<name>A0A375IHP3_9BURK</name>
<dbReference type="EMBL" id="LT991976">
    <property type="protein sequence ID" value="SPK73069.1"/>
    <property type="molecule type" value="Genomic_DNA"/>
</dbReference>
<sequence length="226" mass="24399">MSNKGVAVEGDVGQVVAGKVVHEGARTEGHFSNVINMGGAASAPEPRYITWQQDKAIKARVDELMPVLGKDRLEIYEEIFNEYSVSRRAEIPSNKFKSVMEMLDQLEAKATGATESPREIAEHGPLTCGSCAQLRTRLRRIKAVGAVAVITAFASVGVAIYFSQAAIADAQTDSAPVSQCQFEGQMYSPGSVVKMPNGQARECLDAGGNKSMQWAVPSQPAWKRPR</sequence>
<dbReference type="AlphaFoldDB" id="A0A375IHP3"/>